<dbReference type="Pfam" id="PF00701">
    <property type="entry name" value="DHDPS"/>
    <property type="match status" value="1"/>
</dbReference>
<evidence type="ECO:0000256" key="2">
    <source>
        <dbReference type="PIRNR" id="PIRNR001365"/>
    </source>
</evidence>
<comment type="similarity">
    <text evidence="2">Belongs to the DapA family.</text>
</comment>
<dbReference type="OrthoDB" id="199953at2"/>
<keyword evidence="1 2" id="KW-0456">Lyase</keyword>
<organism evidence="5 6">
    <name type="scientific">Caballeronia mineralivorans PML1(12)</name>
    <dbReference type="NCBI Taxonomy" id="908627"/>
    <lineage>
        <taxon>Bacteria</taxon>
        <taxon>Pseudomonadati</taxon>
        <taxon>Pseudomonadota</taxon>
        <taxon>Betaproteobacteria</taxon>
        <taxon>Burkholderiales</taxon>
        <taxon>Burkholderiaceae</taxon>
        <taxon>Caballeronia</taxon>
    </lineage>
</organism>
<accession>A0A0J1CZV2</accession>
<reference evidence="5 6" key="1">
    <citation type="journal article" date="2015" name="Genome Announc.">
        <title>Draft Genome Sequence of Burkholderia sp. Strain PML1(12), an Ectomycorrhizosphere-Inhabiting Bacterium with Effective Mineral-Weathering Ability.</title>
        <authorList>
            <person name="Uroz S."/>
            <person name="Oger P."/>
        </authorList>
    </citation>
    <scope>NUCLEOTIDE SEQUENCE [LARGE SCALE GENOMIC DNA]</scope>
    <source>
        <strain evidence="6">PML1(12)</strain>
    </source>
</reference>
<sequence>MAHIWEGVMPAVTTKFNADFSIDQAWTKKNIEAQIAAGVDGIIVCGSLGEASTLSLDEKLDVLDIAVDAAQGRVPVLLTIAENSTLDGCRQAELGVKHGAAGYMVLPGLRYLSDRRETLNHFRVVASASPLPIMVYNNPLAYGVDVTPDMFAELADEKKLVAIKESAGDVRRFTDLINAVGDRYALFCGVDNLAMEACLMGAHGWVAGLVCAFPEETVAIFKLLKAGRLEEARTIYRWFAPLLALDVSAKLVQNIKLAETMVGLGTEPVRPPRLPLAGDERLAVEALIKRSIETRPTLPAF</sequence>
<dbReference type="RefSeq" id="WP_047846911.1">
    <property type="nucleotide sequence ID" value="NZ_AEJF01000081.1"/>
</dbReference>
<evidence type="ECO:0000256" key="1">
    <source>
        <dbReference type="ARBA" id="ARBA00023239"/>
    </source>
</evidence>
<keyword evidence="6" id="KW-1185">Reference proteome</keyword>
<dbReference type="Proteomes" id="UP000035963">
    <property type="component" value="Unassembled WGS sequence"/>
</dbReference>
<dbReference type="InterPro" id="IPR013785">
    <property type="entry name" value="Aldolase_TIM"/>
</dbReference>
<dbReference type="AlphaFoldDB" id="A0A0J1CZV2"/>
<dbReference type="CDD" id="cd00408">
    <property type="entry name" value="DHDPS-like"/>
    <property type="match status" value="1"/>
</dbReference>
<feature type="active site" description="Schiff-base intermediate with substrate" evidence="3">
    <location>
        <position position="164"/>
    </location>
</feature>
<evidence type="ECO:0000256" key="4">
    <source>
        <dbReference type="PIRSR" id="PIRSR001365-2"/>
    </source>
</evidence>
<dbReference type="SUPFAM" id="SSF51569">
    <property type="entry name" value="Aldolase"/>
    <property type="match status" value="1"/>
</dbReference>
<evidence type="ECO:0000313" key="6">
    <source>
        <dbReference type="Proteomes" id="UP000035963"/>
    </source>
</evidence>
<comment type="caution">
    <text evidence="5">The sequence shown here is derived from an EMBL/GenBank/DDBJ whole genome shotgun (WGS) entry which is preliminary data.</text>
</comment>
<dbReference type="PANTHER" id="PTHR12128">
    <property type="entry name" value="DIHYDRODIPICOLINATE SYNTHASE"/>
    <property type="match status" value="1"/>
</dbReference>
<dbReference type="SMART" id="SM01130">
    <property type="entry name" value="DHDPS"/>
    <property type="match status" value="1"/>
</dbReference>
<dbReference type="InterPro" id="IPR002220">
    <property type="entry name" value="DapA-like"/>
</dbReference>
<protein>
    <submittedName>
        <fullName evidence="5">Dihydrodipicolinate synthase</fullName>
    </submittedName>
</protein>
<evidence type="ECO:0000313" key="5">
    <source>
        <dbReference type="EMBL" id="KLU25911.1"/>
    </source>
</evidence>
<dbReference type="PRINTS" id="PR00146">
    <property type="entry name" value="DHPICSNTHASE"/>
</dbReference>
<dbReference type="EMBL" id="AEJF01000081">
    <property type="protein sequence ID" value="KLU25911.1"/>
    <property type="molecule type" value="Genomic_DNA"/>
</dbReference>
<evidence type="ECO:0000256" key="3">
    <source>
        <dbReference type="PIRSR" id="PIRSR001365-1"/>
    </source>
</evidence>
<dbReference type="PANTHER" id="PTHR12128:SF72">
    <property type="entry name" value="DIHYDRODIPICOLINATE SYNTHASE"/>
    <property type="match status" value="1"/>
</dbReference>
<name>A0A0J1CZV2_9BURK</name>
<feature type="binding site" evidence="4">
    <location>
        <position position="206"/>
    </location>
    <ligand>
        <name>pyruvate</name>
        <dbReference type="ChEBI" id="CHEBI:15361"/>
    </ligand>
</feature>
<dbReference type="PATRIC" id="fig|908627.4.peg.2707"/>
<feature type="active site" description="Proton donor/acceptor" evidence="3">
    <location>
        <position position="136"/>
    </location>
</feature>
<dbReference type="PIRSF" id="PIRSF001365">
    <property type="entry name" value="DHDPS"/>
    <property type="match status" value="1"/>
</dbReference>
<gene>
    <name evidence="5" type="ORF">EOS_12205</name>
</gene>
<dbReference type="GO" id="GO:0008840">
    <property type="term" value="F:4-hydroxy-tetrahydrodipicolinate synthase activity"/>
    <property type="evidence" value="ECO:0007669"/>
    <property type="project" value="TreeGrafter"/>
</dbReference>
<proteinExistence type="inferred from homology"/>
<dbReference type="Gene3D" id="3.20.20.70">
    <property type="entry name" value="Aldolase class I"/>
    <property type="match status" value="1"/>
</dbReference>